<feature type="chain" id="PRO_5040903655" description="Mid2 domain-containing protein" evidence="3">
    <location>
        <begin position="25"/>
        <end position="419"/>
    </location>
</feature>
<keyword evidence="2" id="KW-0472">Membrane</keyword>
<name>A0A9W8M519_9FUNG</name>
<evidence type="ECO:0000313" key="5">
    <source>
        <dbReference type="Proteomes" id="UP001140074"/>
    </source>
</evidence>
<feature type="region of interest" description="Disordered" evidence="1">
    <location>
        <begin position="348"/>
        <end position="419"/>
    </location>
</feature>
<accession>A0A9W8M519</accession>
<feature type="compositionally biased region" description="Polar residues" evidence="1">
    <location>
        <begin position="275"/>
        <end position="294"/>
    </location>
</feature>
<protein>
    <recommendedName>
        <fullName evidence="6">Mid2 domain-containing protein</fullName>
    </recommendedName>
</protein>
<feature type="region of interest" description="Disordered" evidence="1">
    <location>
        <begin position="268"/>
        <end position="294"/>
    </location>
</feature>
<comment type="caution">
    <text evidence="4">The sequence shown here is derived from an EMBL/GenBank/DDBJ whole genome shotgun (WGS) entry which is preliminary data.</text>
</comment>
<feature type="compositionally biased region" description="Low complexity" evidence="1">
    <location>
        <begin position="96"/>
        <end position="160"/>
    </location>
</feature>
<feature type="transmembrane region" description="Helical" evidence="2">
    <location>
        <begin position="227"/>
        <end position="248"/>
    </location>
</feature>
<feature type="compositionally biased region" description="Low complexity" evidence="1">
    <location>
        <begin position="169"/>
        <end position="188"/>
    </location>
</feature>
<reference evidence="4" key="1">
    <citation type="submission" date="2022-07" db="EMBL/GenBank/DDBJ databases">
        <title>Phylogenomic reconstructions and comparative analyses of Kickxellomycotina fungi.</title>
        <authorList>
            <person name="Reynolds N.K."/>
            <person name="Stajich J.E."/>
            <person name="Barry K."/>
            <person name="Grigoriev I.V."/>
            <person name="Crous P."/>
            <person name="Smith M.E."/>
        </authorList>
    </citation>
    <scope>NUCLEOTIDE SEQUENCE</scope>
    <source>
        <strain evidence="4">RSA 476</strain>
    </source>
</reference>
<dbReference type="Proteomes" id="UP001140074">
    <property type="component" value="Unassembled WGS sequence"/>
</dbReference>
<evidence type="ECO:0000256" key="3">
    <source>
        <dbReference type="SAM" id="SignalP"/>
    </source>
</evidence>
<keyword evidence="2" id="KW-0812">Transmembrane</keyword>
<sequence>MRPRTASCWALAATALLAVTTASASDIPHKRVGAAGPVENNAVAESGELGRHHRRGILDDIASIFNPIRQPRADGDSSSGGGSSGNNTGDDDNSKPTSDTHTPAPTSASSSTRSSTTPTTRSSTSTTPEETSSSTTPPKSSSSRTSSTRSSSTRSTPSSRSSEDKPTSDEPTSPTASPSPTPTSGMVIVTVTRPDITITTRVPPPPIIDQSNGDKADVGTPSNLTTIIVAPSVTAVALLVCAILYYVYSKRRNRAKYGDEDIFAKGAGRNAEGSPFSQTNTSPFIPPEHSSSTRADGYIKEENNAFYTRTQPPRSTPSFNAHPMANPRYQQQAVPLVQPSNPVVVPGTARYMPPPAPPAQPRYGAMQSAPGYATTGERDSQFTETFAYEPPQHTNNSGYNSGGRQPHPGYHNGNGGHRG</sequence>
<evidence type="ECO:0008006" key="6">
    <source>
        <dbReference type="Google" id="ProtNLM"/>
    </source>
</evidence>
<gene>
    <name evidence="4" type="ORF">GGH94_001327</name>
</gene>
<organism evidence="4 5">
    <name type="scientific">Coemansia aciculifera</name>
    <dbReference type="NCBI Taxonomy" id="417176"/>
    <lineage>
        <taxon>Eukaryota</taxon>
        <taxon>Fungi</taxon>
        <taxon>Fungi incertae sedis</taxon>
        <taxon>Zoopagomycota</taxon>
        <taxon>Kickxellomycotina</taxon>
        <taxon>Kickxellomycetes</taxon>
        <taxon>Kickxellales</taxon>
        <taxon>Kickxellaceae</taxon>
        <taxon>Coemansia</taxon>
    </lineage>
</organism>
<evidence type="ECO:0000313" key="4">
    <source>
        <dbReference type="EMBL" id="KAJ2866757.1"/>
    </source>
</evidence>
<dbReference type="EMBL" id="JANBUY010000031">
    <property type="protein sequence ID" value="KAJ2866757.1"/>
    <property type="molecule type" value="Genomic_DNA"/>
</dbReference>
<dbReference type="PRINTS" id="PR01217">
    <property type="entry name" value="PRICHEXTENSN"/>
</dbReference>
<evidence type="ECO:0000256" key="2">
    <source>
        <dbReference type="SAM" id="Phobius"/>
    </source>
</evidence>
<feature type="region of interest" description="Disordered" evidence="1">
    <location>
        <begin position="67"/>
        <end position="188"/>
    </location>
</feature>
<feature type="signal peptide" evidence="3">
    <location>
        <begin position="1"/>
        <end position="24"/>
    </location>
</feature>
<keyword evidence="2" id="KW-1133">Transmembrane helix</keyword>
<keyword evidence="3" id="KW-0732">Signal</keyword>
<proteinExistence type="predicted"/>
<dbReference type="AlphaFoldDB" id="A0A9W8M519"/>
<evidence type="ECO:0000256" key="1">
    <source>
        <dbReference type="SAM" id="MobiDB-lite"/>
    </source>
</evidence>
<feature type="compositionally biased region" description="Polar residues" evidence="1">
    <location>
        <begin position="392"/>
        <end position="403"/>
    </location>
</feature>
<keyword evidence="5" id="KW-1185">Reference proteome</keyword>